<evidence type="ECO:0000313" key="3">
    <source>
        <dbReference type="Proteomes" id="UP001311730"/>
    </source>
</evidence>
<proteinExistence type="predicted"/>
<organism evidence="2 3">
    <name type="scientific">Capnocytophaga gingivalis</name>
    <dbReference type="NCBI Taxonomy" id="1017"/>
    <lineage>
        <taxon>Bacteria</taxon>
        <taxon>Pseudomonadati</taxon>
        <taxon>Bacteroidota</taxon>
        <taxon>Flavobacteriia</taxon>
        <taxon>Flavobacteriales</taxon>
        <taxon>Flavobacteriaceae</taxon>
        <taxon>Capnocytophaga</taxon>
    </lineage>
</organism>
<name>A0ABU5ZBT5_9FLAO</name>
<evidence type="ECO:0000256" key="1">
    <source>
        <dbReference type="SAM" id="SignalP"/>
    </source>
</evidence>
<gene>
    <name evidence="2" type="ORF">VJJ08_07695</name>
</gene>
<evidence type="ECO:0000313" key="2">
    <source>
        <dbReference type="EMBL" id="MEB3075177.1"/>
    </source>
</evidence>
<feature type="signal peptide" evidence="1">
    <location>
        <begin position="1"/>
        <end position="18"/>
    </location>
</feature>
<keyword evidence="3" id="KW-1185">Reference proteome</keyword>
<protein>
    <submittedName>
        <fullName evidence="2">Uncharacterized protein</fullName>
    </submittedName>
</protein>
<dbReference type="Proteomes" id="UP001311730">
    <property type="component" value="Unassembled WGS sequence"/>
</dbReference>
<dbReference type="RefSeq" id="WP_323983440.1">
    <property type="nucleotide sequence ID" value="NZ_JAYKBW010000008.1"/>
</dbReference>
<comment type="caution">
    <text evidence="2">The sequence shown here is derived from an EMBL/GenBank/DDBJ whole genome shotgun (WGS) entry which is preliminary data.</text>
</comment>
<accession>A0ABU5ZBT5</accession>
<dbReference type="EMBL" id="JAYKBW010000008">
    <property type="protein sequence ID" value="MEB3075177.1"/>
    <property type="molecule type" value="Genomic_DNA"/>
</dbReference>
<sequence>MKKIAKTMLFTLASIASAYSQDMISLRNGEKIKANVKEVSDSEVVFTYDKETVINKLPTAQIAQIKFKSGRIQKFEAANNQSSNNNNTQTNALLEAYNASIGRKGQGNLSATNYGSSPYTFNTPEPNYVGSVSLIDDNGNVLATLENQKVAIRSNSDAGVFIVGIGSTKTRQYVKGKSSPLRIKKGKVLLIAKVISNQANPNEIIEVFKLDQGRKDRSVVVSEGHTFGGVKSNEIDFLPFKAYPYKDSSFLIELDIDQAGEYAVALNGSNMNFNLFGID</sequence>
<keyword evidence="1" id="KW-0732">Signal</keyword>
<feature type="chain" id="PRO_5045372666" evidence="1">
    <location>
        <begin position="19"/>
        <end position="279"/>
    </location>
</feature>
<reference evidence="2 3" key="1">
    <citation type="submission" date="2023-12" db="EMBL/GenBank/DDBJ databases">
        <title>Genomic sequences of Capnocytophaga and Parvimonas strains.</title>
        <authorList>
            <person name="Watt R.M."/>
            <person name="Wang M."/>
            <person name="Yang T."/>
            <person name="Tong W.M."/>
        </authorList>
    </citation>
    <scope>NUCLEOTIDE SEQUENCE [LARGE SCALE GENOMIC DNA]</scope>
    <source>
        <strain evidence="2 3">CCUG 13096</strain>
    </source>
</reference>